<dbReference type="PANTHER" id="PTHR33993:SF14">
    <property type="entry name" value="GB|AAF24581.1"/>
    <property type="match status" value="1"/>
</dbReference>
<gene>
    <name evidence="1" type="ORF">FO059_15590</name>
</gene>
<dbReference type="PANTHER" id="PTHR33993">
    <property type="entry name" value="GLYOXALASE-RELATED"/>
    <property type="match status" value="1"/>
</dbReference>
<dbReference type="RefSeq" id="WP_143909888.1">
    <property type="nucleotide sequence ID" value="NZ_CP041765.1"/>
</dbReference>
<dbReference type="Gene3D" id="3.10.180.10">
    <property type="entry name" value="2,3-Dihydroxybiphenyl 1,2-Dioxygenase, domain 1"/>
    <property type="match status" value="2"/>
</dbReference>
<dbReference type="InterPro" id="IPR052164">
    <property type="entry name" value="Anthracycline_SecMetBiosynth"/>
</dbReference>
<name>A0A516X628_9ACTN</name>
<evidence type="ECO:0000313" key="2">
    <source>
        <dbReference type="Proteomes" id="UP000317344"/>
    </source>
</evidence>
<reference evidence="1 2" key="2">
    <citation type="submission" date="2019-07" db="EMBL/GenBank/DDBJ databases">
        <authorList>
            <person name="Huang Y."/>
        </authorList>
    </citation>
    <scope>NUCLEOTIDE SEQUENCE [LARGE SCALE GENOMIC DNA]</scope>
    <source>
        <strain evidence="1 2">HY188</strain>
    </source>
</reference>
<dbReference type="InterPro" id="IPR029068">
    <property type="entry name" value="Glyas_Bleomycin-R_OHBP_Dase"/>
</dbReference>
<evidence type="ECO:0008006" key="3">
    <source>
        <dbReference type="Google" id="ProtNLM"/>
    </source>
</evidence>
<accession>A0A516X628</accession>
<proteinExistence type="predicted"/>
<dbReference type="SUPFAM" id="SSF54593">
    <property type="entry name" value="Glyoxalase/Bleomycin resistance protein/Dihydroxybiphenyl dioxygenase"/>
    <property type="match status" value="1"/>
</dbReference>
<evidence type="ECO:0000313" key="1">
    <source>
        <dbReference type="EMBL" id="QDQ98483.1"/>
    </source>
</evidence>
<dbReference type="AlphaFoldDB" id="A0A516X628"/>
<dbReference type="EMBL" id="CP041765">
    <property type="protein sequence ID" value="QDQ98483.1"/>
    <property type="molecule type" value="Genomic_DNA"/>
</dbReference>
<dbReference type="OrthoDB" id="9793039at2"/>
<dbReference type="Proteomes" id="UP000317344">
    <property type="component" value="Chromosome"/>
</dbReference>
<sequence>MSAAYAPGTPCWVDTMSSDFDGAVRFYSGLLGWEAEVDDCDAAAARCRDLGGTGDRASADSPHGRLAGVRDTTGAAFHIIAQGG</sequence>
<protein>
    <recommendedName>
        <fullName evidence="3">VOC family protein</fullName>
    </recommendedName>
</protein>
<dbReference type="KEGG" id="toy:FO059_15590"/>
<organism evidence="1 2">
    <name type="scientific">Tomitella fengzijianii</name>
    <dbReference type="NCBI Taxonomy" id="2597660"/>
    <lineage>
        <taxon>Bacteria</taxon>
        <taxon>Bacillati</taxon>
        <taxon>Actinomycetota</taxon>
        <taxon>Actinomycetes</taxon>
        <taxon>Mycobacteriales</taxon>
        <taxon>Tomitella</taxon>
    </lineage>
</organism>
<reference evidence="1 2" key="1">
    <citation type="submission" date="2019-07" db="EMBL/GenBank/DDBJ databases">
        <title>Tomitella cavernea sp. nov., an actinomycete isolated from soil.</title>
        <authorList>
            <person name="Cheng J."/>
        </authorList>
    </citation>
    <scope>NUCLEOTIDE SEQUENCE [LARGE SCALE GENOMIC DNA]</scope>
    <source>
        <strain evidence="1 2">HY188</strain>
    </source>
</reference>
<keyword evidence="2" id="KW-1185">Reference proteome</keyword>